<feature type="binding site" evidence="5">
    <location>
        <position position="36"/>
    </location>
    <ligand>
        <name>ATP</name>
        <dbReference type="ChEBI" id="CHEBI:30616"/>
    </ligand>
</feature>
<dbReference type="PROSITE" id="PS00108">
    <property type="entry name" value="PROTEIN_KINASE_ST"/>
    <property type="match status" value="1"/>
</dbReference>
<feature type="region of interest" description="Disordered" evidence="7">
    <location>
        <begin position="315"/>
        <end position="338"/>
    </location>
</feature>
<keyword evidence="10" id="KW-1185">Reference proteome</keyword>
<keyword evidence="1" id="KW-0808">Transferase</keyword>
<evidence type="ECO:0000256" key="7">
    <source>
        <dbReference type="SAM" id="MobiDB-lite"/>
    </source>
</evidence>
<dbReference type="GO" id="GO:0005524">
    <property type="term" value="F:ATP binding"/>
    <property type="evidence" value="ECO:0007669"/>
    <property type="project" value="UniProtKB-UniRule"/>
</dbReference>
<evidence type="ECO:0000256" key="2">
    <source>
        <dbReference type="ARBA" id="ARBA00022741"/>
    </source>
</evidence>
<dbReference type="GO" id="GO:0004674">
    <property type="term" value="F:protein serine/threonine kinase activity"/>
    <property type="evidence" value="ECO:0007669"/>
    <property type="project" value="UniProtKB-KW"/>
</dbReference>
<proteinExistence type="inferred from homology"/>
<dbReference type="Pfam" id="PF00069">
    <property type="entry name" value="Pkinase"/>
    <property type="match status" value="1"/>
</dbReference>
<dbReference type="OrthoDB" id="8693905at2759"/>
<dbReference type="InterPro" id="IPR008271">
    <property type="entry name" value="Ser/Thr_kinase_AS"/>
</dbReference>
<evidence type="ECO:0000256" key="3">
    <source>
        <dbReference type="ARBA" id="ARBA00022777"/>
    </source>
</evidence>
<evidence type="ECO:0000256" key="1">
    <source>
        <dbReference type="ARBA" id="ARBA00022679"/>
    </source>
</evidence>
<dbReference type="Gene3D" id="1.10.510.10">
    <property type="entry name" value="Transferase(Phosphotransferase) domain 1"/>
    <property type="match status" value="1"/>
</dbReference>
<keyword evidence="4 5" id="KW-0067">ATP-binding</keyword>
<evidence type="ECO:0000256" key="4">
    <source>
        <dbReference type="ARBA" id="ARBA00022840"/>
    </source>
</evidence>
<dbReference type="GO" id="GO:0007165">
    <property type="term" value="P:signal transduction"/>
    <property type="evidence" value="ECO:0007669"/>
    <property type="project" value="TreeGrafter"/>
</dbReference>
<protein>
    <recommendedName>
        <fullName evidence="8">Protein kinase domain-containing protein</fullName>
    </recommendedName>
</protein>
<dbReference type="InterPro" id="IPR017441">
    <property type="entry name" value="Protein_kinase_ATP_BS"/>
</dbReference>
<evidence type="ECO:0000256" key="5">
    <source>
        <dbReference type="PROSITE-ProRule" id="PRU10141"/>
    </source>
</evidence>
<dbReference type="InterPro" id="IPR011009">
    <property type="entry name" value="Kinase-like_dom_sf"/>
</dbReference>
<evidence type="ECO:0000313" key="10">
    <source>
        <dbReference type="Proteomes" id="UP000663760"/>
    </source>
</evidence>
<keyword evidence="3" id="KW-0418">Kinase</keyword>
<dbReference type="PANTHER" id="PTHR48011:SF18">
    <property type="entry name" value="MITOGEN-ACTIVATED PROTEIN KINASE KINASE KINASE 19-RELATED"/>
    <property type="match status" value="1"/>
</dbReference>
<dbReference type="CDD" id="cd06606">
    <property type="entry name" value="STKc_MAPKKK"/>
    <property type="match status" value="1"/>
</dbReference>
<dbReference type="EMBL" id="LR746271">
    <property type="protein sequence ID" value="CAA7400647.1"/>
    <property type="molecule type" value="Genomic_DNA"/>
</dbReference>
<keyword evidence="2 5" id="KW-0547">Nucleotide-binding</keyword>
<dbReference type="SUPFAM" id="SSF56112">
    <property type="entry name" value="Protein kinase-like (PK-like)"/>
    <property type="match status" value="1"/>
</dbReference>
<dbReference type="InterPro" id="IPR052751">
    <property type="entry name" value="Plant_MAPKKK"/>
</dbReference>
<evidence type="ECO:0000256" key="6">
    <source>
        <dbReference type="RuleBase" id="RU000304"/>
    </source>
</evidence>
<dbReference type="PROSITE" id="PS00107">
    <property type="entry name" value="PROTEIN_KINASE_ATP"/>
    <property type="match status" value="1"/>
</dbReference>
<dbReference type="AlphaFoldDB" id="A0A7I8KS68"/>
<dbReference type="PANTHER" id="PTHR48011">
    <property type="entry name" value="CCR4-NOT TRANSCRIPTIONAL COMPLEX SUBUNIT CAF120-RELATED"/>
    <property type="match status" value="1"/>
</dbReference>
<evidence type="ECO:0000259" key="8">
    <source>
        <dbReference type="PROSITE" id="PS50011"/>
    </source>
</evidence>
<dbReference type="SMART" id="SM00220">
    <property type="entry name" value="S_TKc"/>
    <property type="match status" value="1"/>
</dbReference>
<sequence>MEWVRGEVVGRGSFSTVNLAAVRRKHEDPPELMAVKSSLLSESSMLIREKEILDELAGCPEIVLCRGDEVTVESDGRRLYNLFLEYVAGGPLSELCRGRAMAAHDVRRYARSILRGLRRVHCAGYVHCDVKPENVLVAGAGAAKIADFGLAKRAGEAASGGGGQLRGTPLYMAPEAVARGEQEPPSDIWSFGCVVAEMATGEPSRRRRAGEDPAALLFRIISGWDRPEIPAELPEEGRDFVCRCFARDPRERWTAEMLLRHPFLQFSTDGDGAASTTPSPRSVFGFPAWVSPASPRPSAGSSTSSPTPIERLRRLSAGSPESEWDASGDPSGHSAGGRWITVRPLQHCNSSSIDRSWISPRFNQRII</sequence>
<reference evidence="9" key="1">
    <citation type="submission" date="2020-02" db="EMBL/GenBank/DDBJ databases">
        <authorList>
            <person name="Scholz U."/>
            <person name="Mascher M."/>
            <person name="Fiebig A."/>
        </authorList>
    </citation>
    <scope>NUCLEOTIDE SEQUENCE</scope>
</reference>
<gene>
    <name evidence="9" type="ORF">SI8410_08011325</name>
</gene>
<dbReference type="InterPro" id="IPR000719">
    <property type="entry name" value="Prot_kinase_dom"/>
</dbReference>
<name>A0A7I8KS68_SPIIN</name>
<evidence type="ECO:0000313" key="9">
    <source>
        <dbReference type="EMBL" id="CAA7400647.1"/>
    </source>
</evidence>
<accession>A0A7I8KS68</accession>
<dbReference type="Proteomes" id="UP000663760">
    <property type="component" value="Chromosome 8"/>
</dbReference>
<organism evidence="9 10">
    <name type="scientific">Spirodela intermedia</name>
    <name type="common">Intermediate duckweed</name>
    <dbReference type="NCBI Taxonomy" id="51605"/>
    <lineage>
        <taxon>Eukaryota</taxon>
        <taxon>Viridiplantae</taxon>
        <taxon>Streptophyta</taxon>
        <taxon>Embryophyta</taxon>
        <taxon>Tracheophyta</taxon>
        <taxon>Spermatophyta</taxon>
        <taxon>Magnoliopsida</taxon>
        <taxon>Liliopsida</taxon>
        <taxon>Araceae</taxon>
        <taxon>Lemnoideae</taxon>
        <taxon>Spirodela</taxon>
    </lineage>
</organism>
<dbReference type="PROSITE" id="PS50011">
    <property type="entry name" value="PROTEIN_KINASE_DOM"/>
    <property type="match status" value="1"/>
</dbReference>
<feature type="domain" description="Protein kinase" evidence="8">
    <location>
        <begin position="3"/>
        <end position="264"/>
    </location>
</feature>
<keyword evidence="6" id="KW-0723">Serine/threonine-protein kinase</keyword>
<comment type="similarity">
    <text evidence="6">Belongs to the protein kinase superfamily.</text>
</comment>